<accession>A0ABU8N7L0</accession>
<proteinExistence type="predicted"/>
<comment type="caution">
    <text evidence="2">The sequence shown here is derived from an EMBL/GenBank/DDBJ whole genome shotgun (WGS) entry which is preliminary data.</text>
</comment>
<dbReference type="Proteomes" id="UP001370100">
    <property type="component" value="Unassembled WGS sequence"/>
</dbReference>
<feature type="compositionally biased region" description="Basic and acidic residues" evidence="1">
    <location>
        <begin position="82"/>
        <end position="100"/>
    </location>
</feature>
<feature type="region of interest" description="Disordered" evidence="1">
    <location>
        <begin position="73"/>
        <end position="100"/>
    </location>
</feature>
<dbReference type="EMBL" id="JBBEGL010000004">
    <property type="protein sequence ID" value="MEJ2887917.1"/>
    <property type="molecule type" value="Genomic_DNA"/>
</dbReference>
<evidence type="ECO:0000313" key="3">
    <source>
        <dbReference type="Proteomes" id="UP001370100"/>
    </source>
</evidence>
<protein>
    <submittedName>
        <fullName evidence="2">Uncharacterized protein</fullName>
    </submittedName>
</protein>
<sequence length="118" mass="13369">MTATLETTRVTDTSSRRRRLEEQAVALRAFDGRLSDEIRVARRTPGRADRVRELLSRLLGVRARLQETEAAAARAAVDEETERAAAREEEARREEARRAAEEREAFHRACLEAPLAGR</sequence>
<dbReference type="RefSeq" id="WP_337714407.1">
    <property type="nucleotide sequence ID" value="NZ_JBBEGL010000004.1"/>
</dbReference>
<evidence type="ECO:0000256" key="1">
    <source>
        <dbReference type="SAM" id="MobiDB-lite"/>
    </source>
</evidence>
<name>A0ABU8N7L0_9PSEU</name>
<organism evidence="2 3">
    <name type="scientific">Actinomycetospora aeridis</name>
    <dbReference type="NCBI Taxonomy" id="3129231"/>
    <lineage>
        <taxon>Bacteria</taxon>
        <taxon>Bacillati</taxon>
        <taxon>Actinomycetota</taxon>
        <taxon>Actinomycetes</taxon>
        <taxon>Pseudonocardiales</taxon>
        <taxon>Pseudonocardiaceae</taxon>
        <taxon>Actinomycetospora</taxon>
    </lineage>
</organism>
<keyword evidence="3" id="KW-1185">Reference proteome</keyword>
<reference evidence="2 3" key="1">
    <citation type="submission" date="2024-03" db="EMBL/GenBank/DDBJ databases">
        <title>Actinomycetospora sp. OC33-EN06, a novel actinomycete isolated from wild orchid (Aerides multiflora).</title>
        <authorList>
            <person name="Suriyachadkun C."/>
        </authorList>
    </citation>
    <scope>NUCLEOTIDE SEQUENCE [LARGE SCALE GENOMIC DNA]</scope>
    <source>
        <strain evidence="2 3">OC33-EN06</strain>
    </source>
</reference>
<evidence type="ECO:0000313" key="2">
    <source>
        <dbReference type="EMBL" id="MEJ2887917.1"/>
    </source>
</evidence>
<gene>
    <name evidence="2" type="ORF">WCD41_15765</name>
</gene>